<keyword evidence="1" id="KW-0547">Nucleotide-binding</keyword>
<keyword evidence="1" id="KW-0378">Hydrolase</keyword>
<organism evidence="1 2">
    <name type="scientific">Trichinella spiralis</name>
    <name type="common">Trichina worm</name>
    <dbReference type="NCBI Taxonomy" id="6334"/>
    <lineage>
        <taxon>Eukaryota</taxon>
        <taxon>Metazoa</taxon>
        <taxon>Ecdysozoa</taxon>
        <taxon>Nematoda</taxon>
        <taxon>Enoplea</taxon>
        <taxon>Dorylaimia</taxon>
        <taxon>Trichinellida</taxon>
        <taxon>Trichinellidae</taxon>
        <taxon>Trichinella</taxon>
    </lineage>
</organism>
<comment type="caution">
    <text evidence="1">The sequence shown here is derived from an EMBL/GenBank/DDBJ whole genome shotgun (WGS) entry which is preliminary data.</text>
</comment>
<evidence type="ECO:0000313" key="1">
    <source>
        <dbReference type="EMBL" id="KAL1234236.1"/>
    </source>
</evidence>
<dbReference type="Proteomes" id="UP001558632">
    <property type="component" value="Unassembled WGS sequence"/>
</dbReference>
<proteinExistence type="predicted"/>
<sequence length="84" mass="9648">MFPSLTSSFSLHAKDIVLVNGSKNFKYYCIMLENFTSCLKLVTVEQVSKEQRRGQNHETVKCLTSIFDKLNSQFQSMIELSFTS</sequence>
<dbReference type="GO" id="GO:0004386">
    <property type="term" value="F:helicase activity"/>
    <property type="evidence" value="ECO:0007669"/>
    <property type="project" value="UniProtKB-KW"/>
</dbReference>
<protein>
    <submittedName>
        <fullName evidence="1">3'-5' RNA helicase</fullName>
    </submittedName>
</protein>
<reference evidence="1 2" key="1">
    <citation type="submission" date="2024-07" db="EMBL/GenBank/DDBJ databases">
        <title>Enhanced genomic and transcriptomic resources for Trichinella pseudospiralis and T. spiralis underpin the discovery of pronounced molecular differences between stages and species.</title>
        <authorList>
            <person name="Pasi K.K."/>
            <person name="La Rosa G."/>
            <person name="Gomez-Morales M.A."/>
            <person name="Tosini F."/>
            <person name="Sumanam S."/>
            <person name="Young N.D."/>
            <person name="Chang B.C."/>
            <person name="Robin G.B."/>
        </authorList>
    </citation>
    <scope>NUCLEOTIDE SEQUENCE [LARGE SCALE GENOMIC DNA]</scope>
    <source>
        <strain evidence="1">ISS534</strain>
    </source>
</reference>
<gene>
    <name evidence="1" type="ORF">TSPI_09147</name>
</gene>
<keyword evidence="2" id="KW-1185">Reference proteome</keyword>
<dbReference type="EMBL" id="JBEUSY010000412">
    <property type="protein sequence ID" value="KAL1234236.1"/>
    <property type="molecule type" value="Genomic_DNA"/>
</dbReference>
<accession>A0ABR3KEF8</accession>
<evidence type="ECO:0000313" key="2">
    <source>
        <dbReference type="Proteomes" id="UP001558632"/>
    </source>
</evidence>
<keyword evidence="1" id="KW-0067">ATP-binding</keyword>
<keyword evidence="1" id="KW-0347">Helicase</keyword>
<name>A0ABR3KEF8_TRISP</name>